<keyword evidence="1" id="KW-0472">Membrane</keyword>
<evidence type="ECO:0000313" key="2">
    <source>
        <dbReference type="EMBL" id="KAJ7612544.1"/>
    </source>
</evidence>
<feature type="transmembrane region" description="Helical" evidence="1">
    <location>
        <begin position="54"/>
        <end position="73"/>
    </location>
</feature>
<evidence type="ECO:0000313" key="3">
    <source>
        <dbReference type="Proteomes" id="UP001221142"/>
    </source>
</evidence>
<sequence>MSYLVDSTSFNEAWFQLELLIIQTCLVVFLYGIYVHFCVSAIRNLSRRNNRGRLPLLTATWVMLLFATIQLLLQIGGLAISARLLQSIVTDPAAAEQPVSSLDTLDKRSVIEESGTADLARASDCPIWLQPRSRASCTRMWLSFSL</sequence>
<gene>
    <name evidence="2" type="ORF">FB45DRAFT_939268</name>
</gene>
<comment type="caution">
    <text evidence="2">The sequence shown here is derived from an EMBL/GenBank/DDBJ whole genome shotgun (WGS) entry which is preliminary data.</text>
</comment>
<dbReference type="Proteomes" id="UP001221142">
    <property type="component" value="Unassembled WGS sequence"/>
</dbReference>
<accession>A0AAD7B7F3</accession>
<evidence type="ECO:0000256" key="1">
    <source>
        <dbReference type="SAM" id="Phobius"/>
    </source>
</evidence>
<keyword evidence="3" id="KW-1185">Reference proteome</keyword>
<protein>
    <submittedName>
        <fullName evidence="2">Uncharacterized protein</fullName>
    </submittedName>
</protein>
<keyword evidence="1" id="KW-1133">Transmembrane helix</keyword>
<reference evidence="2" key="1">
    <citation type="submission" date="2023-03" db="EMBL/GenBank/DDBJ databases">
        <title>Massive genome expansion in bonnet fungi (Mycena s.s.) driven by repeated elements and novel gene families across ecological guilds.</title>
        <authorList>
            <consortium name="Lawrence Berkeley National Laboratory"/>
            <person name="Harder C.B."/>
            <person name="Miyauchi S."/>
            <person name="Viragh M."/>
            <person name="Kuo A."/>
            <person name="Thoen E."/>
            <person name="Andreopoulos B."/>
            <person name="Lu D."/>
            <person name="Skrede I."/>
            <person name="Drula E."/>
            <person name="Henrissat B."/>
            <person name="Morin E."/>
            <person name="Kohler A."/>
            <person name="Barry K."/>
            <person name="LaButti K."/>
            <person name="Morin E."/>
            <person name="Salamov A."/>
            <person name="Lipzen A."/>
            <person name="Mereny Z."/>
            <person name="Hegedus B."/>
            <person name="Baldrian P."/>
            <person name="Stursova M."/>
            <person name="Weitz H."/>
            <person name="Taylor A."/>
            <person name="Grigoriev I.V."/>
            <person name="Nagy L.G."/>
            <person name="Martin F."/>
            <person name="Kauserud H."/>
        </authorList>
    </citation>
    <scope>NUCLEOTIDE SEQUENCE</scope>
    <source>
        <strain evidence="2">9284</strain>
    </source>
</reference>
<dbReference type="EMBL" id="JARKIF010000030">
    <property type="protein sequence ID" value="KAJ7612544.1"/>
    <property type="molecule type" value="Genomic_DNA"/>
</dbReference>
<feature type="transmembrane region" description="Helical" evidence="1">
    <location>
        <begin position="20"/>
        <end position="42"/>
    </location>
</feature>
<name>A0AAD7B7F3_9AGAR</name>
<proteinExistence type="predicted"/>
<dbReference type="AlphaFoldDB" id="A0AAD7B7F3"/>
<keyword evidence="1" id="KW-0812">Transmembrane</keyword>
<organism evidence="2 3">
    <name type="scientific">Roridomyces roridus</name>
    <dbReference type="NCBI Taxonomy" id="1738132"/>
    <lineage>
        <taxon>Eukaryota</taxon>
        <taxon>Fungi</taxon>
        <taxon>Dikarya</taxon>
        <taxon>Basidiomycota</taxon>
        <taxon>Agaricomycotina</taxon>
        <taxon>Agaricomycetes</taxon>
        <taxon>Agaricomycetidae</taxon>
        <taxon>Agaricales</taxon>
        <taxon>Marasmiineae</taxon>
        <taxon>Mycenaceae</taxon>
        <taxon>Roridomyces</taxon>
    </lineage>
</organism>